<dbReference type="AlphaFoldDB" id="Q7ND08"/>
<organism evidence="1 2">
    <name type="scientific">Gloeobacter violaceus (strain ATCC 29082 / PCC 7421)</name>
    <dbReference type="NCBI Taxonomy" id="251221"/>
    <lineage>
        <taxon>Bacteria</taxon>
        <taxon>Bacillati</taxon>
        <taxon>Cyanobacteriota</taxon>
        <taxon>Cyanophyceae</taxon>
        <taxon>Gloeobacterales</taxon>
        <taxon>Gloeobacteraceae</taxon>
        <taxon>Gloeobacter</taxon>
    </lineage>
</organism>
<dbReference type="InParanoid" id="Q7ND08"/>
<dbReference type="Pfam" id="PF13668">
    <property type="entry name" value="Ferritin_2"/>
    <property type="match status" value="1"/>
</dbReference>
<dbReference type="STRING" id="251221.gene:10761947"/>
<evidence type="ECO:0000313" key="1">
    <source>
        <dbReference type="EMBL" id="BAC92369.1"/>
    </source>
</evidence>
<reference evidence="1 2" key="2">
    <citation type="journal article" date="2003" name="DNA Res.">
        <title>Complete genome structure of Gloeobacter violaceus PCC 7421, a cyanobacterium that lacks thylakoids (supplement).</title>
        <authorList>
            <person name="Nakamura Y."/>
            <person name="Kaneko T."/>
            <person name="Sato S."/>
            <person name="Mimuro M."/>
            <person name="Miyashita H."/>
            <person name="Tsuchiya T."/>
            <person name="Sasamoto S."/>
            <person name="Watanabe A."/>
            <person name="Kawashima K."/>
            <person name="Kishida Y."/>
            <person name="Kiyokawa C."/>
            <person name="Kohara M."/>
            <person name="Matsumoto M."/>
            <person name="Matsuno A."/>
            <person name="Nakazaki N."/>
            <person name="Shimpo S."/>
            <person name="Takeuchi C."/>
            <person name="Yamada M."/>
            <person name="Tabata S."/>
        </authorList>
    </citation>
    <scope>NUCLEOTIDE SEQUENCE [LARGE SCALE GENOMIC DNA]</scope>
    <source>
        <strain evidence="2">ATCC 29082 / PCC 7421</strain>
    </source>
</reference>
<accession>Q7ND08</accession>
<sequence length="180" mass="19175">MATFDAILATDKQNDLEILNNALYFEHQGIWAYDFAAGKLSNTDVGKAVLALALENQADHKQHRAVLSAAIRDLGGTPVQPEPSYDLSSYLNKGEGNLDSDVNIAKLALAVETDAAIAYVTEAAKLKIPSLVMAAAGIGSVESIHAARIRAAFNSLGIEMPVVPSAIMSAENRDLWVLKV</sequence>
<dbReference type="Gene3D" id="1.20.1260.10">
    <property type="match status" value="1"/>
</dbReference>
<dbReference type="OrthoDB" id="530486at2"/>
<dbReference type="SUPFAM" id="SSF47240">
    <property type="entry name" value="Ferritin-like"/>
    <property type="match status" value="1"/>
</dbReference>
<dbReference type="PhylomeDB" id="Q7ND08"/>
<dbReference type="EMBL" id="BA000045">
    <property type="protein sequence ID" value="BAC92369.1"/>
    <property type="molecule type" value="Genomic_DNA"/>
</dbReference>
<dbReference type="RefSeq" id="WP_011144411.1">
    <property type="nucleotide sequence ID" value="NC_005125.1"/>
</dbReference>
<evidence type="ECO:0000313" key="2">
    <source>
        <dbReference type="Proteomes" id="UP000000557"/>
    </source>
</evidence>
<name>Q7ND08_GLOVI</name>
<keyword evidence="2" id="KW-1185">Reference proteome</keyword>
<dbReference type="Proteomes" id="UP000000557">
    <property type="component" value="Chromosome"/>
</dbReference>
<reference evidence="1 2" key="1">
    <citation type="journal article" date="2003" name="DNA Res.">
        <title>Complete genome structure of Gloeobacter violaceus PCC 7421, a cyanobacterium that lacks thylakoids.</title>
        <authorList>
            <person name="Nakamura Y."/>
            <person name="Kaneko T."/>
            <person name="Sato S."/>
            <person name="Mimuro M."/>
            <person name="Miyashita H."/>
            <person name="Tsuchiya T."/>
            <person name="Sasamoto S."/>
            <person name="Watanabe A."/>
            <person name="Kawashima K."/>
            <person name="Kishida Y."/>
            <person name="Kiyokawa C."/>
            <person name="Kohara M."/>
            <person name="Matsumoto M."/>
            <person name="Matsuno A."/>
            <person name="Nakazaki N."/>
            <person name="Shimpo S."/>
            <person name="Takeuchi C."/>
            <person name="Yamada M."/>
            <person name="Tabata S."/>
        </authorList>
    </citation>
    <scope>NUCLEOTIDE SEQUENCE [LARGE SCALE GENOMIC DNA]</scope>
    <source>
        <strain evidence="2">ATCC 29082 / PCC 7421</strain>
    </source>
</reference>
<proteinExistence type="predicted"/>
<dbReference type="KEGG" id="gvi:glr4428"/>
<dbReference type="CDD" id="cd00657">
    <property type="entry name" value="Ferritin_like"/>
    <property type="match status" value="1"/>
</dbReference>
<dbReference type="InterPro" id="IPR009078">
    <property type="entry name" value="Ferritin-like_SF"/>
</dbReference>
<protein>
    <submittedName>
        <fullName evidence="1">Glr4428 protein</fullName>
    </submittedName>
</protein>
<dbReference type="HOGENOM" id="CLU_1286821_0_0_3"/>
<dbReference type="InterPro" id="IPR012347">
    <property type="entry name" value="Ferritin-like"/>
</dbReference>
<dbReference type="EnsemblBacteria" id="BAC92369">
    <property type="protein sequence ID" value="BAC92369"/>
    <property type="gene ID" value="BAC92369"/>
</dbReference>
<gene>
    <name evidence="1" type="ordered locus">glr4428</name>
</gene>
<dbReference type="eggNOG" id="COG1633">
    <property type="taxonomic scope" value="Bacteria"/>
</dbReference>